<accession>A0A6A6FHR0</accession>
<dbReference type="AlphaFoldDB" id="A0A6A6FHR0"/>
<dbReference type="GO" id="GO:0030687">
    <property type="term" value="C:preribosome, large subunit precursor"/>
    <property type="evidence" value="ECO:0007669"/>
    <property type="project" value="TreeGrafter"/>
</dbReference>
<sequence>MVKPIITPWRTQADLVAVRTQIYSTCPEARQRAVSRIMAWKLRGNLPHSVESTALLVDAVLHHTSRSSNSSADSSFSIRAVYSAAFTRFVTGFCDIGRNKERSLEPSSMLNIAKQIGMPPGFVALRHEATHDELPSTQRLVKAAEHALAWLWDFYWSKLEEPETEERVARTLPQLKARAKEIFKAYRGSRLQVLKSKKPRDQEEETKATSKNLSRLAEGSRPKMKAVADTLVEESLLIPSKRALGSPLDGAYLMWDDLLRDVVASDYSFLPTLQQSMLEVLTEREAEGTEHDANREATCQWLLHMADYTASASQQTAYSRQIMTTCCMHHGYWMKWLGKHLLDASGPDLKEEYQDLFEASQGEHDAGECAEDDAVMQDTCSCAAGDAADALGGVSTNRVAKSEGWKLAVIPTGLPIGAI</sequence>
<protein>
    <recommendedName>
        <fullName evidence="4">Las1-domain-containing protein</fullName>
    </recommendedName>
</protein>
<gene>
    <name evidence="2" type="ORF">CERZMDRAFT_83949</name>
</gene>
<dbReference type="InterPro" id="IPR007174">
    <property type="entry name" value="Las1"/>
</dbReference>
<dbReference type="EMBL" id="ML992671">
    <property type="protein sequence ID" value="KAF2213027.1"/>
    <property type="molecule type" value="Genomic_DNA"/>
</dbReference>
<proteinExistence type="predicted"/>
<name>A0A6A6FHR0_9PEZI</name>
<organism evidence="2 3">
    <name type="scientific">Cercospora zeae-maydis SCOH1-5</name>
    <dbReference type="NCBI Taxonomy" id="717836"/>
    <lineage>
        <taxon>Eukaryota</taxon>
        <taxon>Fungi</taxon>
        <taxon>Dikarya</taxon>
        <taxon>Ascomycota</taxon>
        <taxon>Pezizomycotina</taxon>
        <taxon>Dothideomycetes</taxon>
        <taxon>Dothideomycetidae</taxon>
        <taxon>Mycosphaerellales</taxon>
        <taxon>Mycosphaerellaceae</taxon>
        <taxon>Cercospora</taxon>
    </lineage>
</organism>
<dbReference type="GO" id="GO:0090730">
    <property type="term" value="C:Las1 complex"/>
    <property type="evidence" value="ECO:0007669"/>
    <property type="project" value="InterPro"/>
</dbReference>
<keyword evidence="3" id="KW-1185">Reference proteome</keyword>
<evidence type="ECO:0000313" key="2">
    <source>
        <dbReference type="EMBL" id="KAF2213027.1"/>
    </source>
</evidence>
<dbReference type="GO" id="GO:0004519">
    <property type="term" value="F:endonuclease activity"/>
    <property type="evidence" value="ECO:0007669"/>
    <property type="project" value="InterPro"/>
</dbReference>
<reference evidence="2" key="1">
    <citation type="journal article" date="2020" name="Stud. Mycol.">
        <title>101 Dothideomycetes genomes: a test case for predicting lifestyles and emergence of pathogens.</title>
        <authorList>
            <person name="Haridas S."/>
            <person name="Albert R."/>
            <person name="Binder M."/>
            <person name="Bloem J."/>
            <person name="Labutti K."/>
            <person name="Salamov A."/>
            <person name="Andreopoulos B."/>
            <person name="Baker S."/>
            <person name="Barry K."/>
            <person name="Bills G."/>
            <person name="Bluhm B."/>
            <person name="Cannon C."/>
            <person name="Castanera R."/>
            <person name="Culley D."/>
            <person name="Daum C."/>
            <person name="Ezra D."/>
            <person name="Gonzalez J."/>
            <person name="Henrissat B."/>
            <person name="Kuo A."/>
            <person name="Liang C."/>
            <person name="Lipzen A."/>
            <person name="Lutzoni F."/>
            <person name="Magnuson J."/>
            <person name="Mondo S."/>
            <person name="Nolan M."/>
            <person name="Ohm R."/>
            <person name="Pangilinan J."/>
            <person name="Park H.-J."/>
            <person name="Ramirez L."/>
            <person name="Alfaro M."/>
            <person name="Sun H."/>
            <person name="Tritt A."/>
            <person name="Yoshinaga Y."/>
            <person name="Zwiers L.-H."/>
            <person name="Turgeon B."/>
            <person name="Goodwin S."/>
            <person name="Spatafora J."/>
            <person name="Crous P."/>
            <person name="Grigoriev I."/>
        </authorList>
    </citation>
    <scope>NUCLEOTIDE SEQUENCE</scope>
    <source>
        <strain evidence="2">SCOH1-5</strain>
    </source>
</reference>
<dbReference type="PANTHER" id="PTHR15002">
    <property type="entry name" value="RIBOSOMAL BIOGENESIS PROTEIN LAS1L"/>
    <property type="match status" value="1"/>
</dbReference>
<evidence type="ECO:0000256" key="1">
    <source>
        <dbReference type="SAM" id="MobiDB-lite"/>
    </source>
</evidence>
<evidence type="ECO:0008006" key="4">
    <source>
        <dbReference type="Google" id="ProtNLM"/>
    </source>
</evidence>
<feature type="region of interest" description="Disordered" evidence="1">
    <location>
        <begin position="194"/>
        <end position="219"/>
    </location>
</feature>
<dbReference type="GO" id="GO:0000470">
    <property type="term" value="P:maturation of LSU-rRNA"/>
    <property type="evidence" value="ECO:0007669"/>
    <property type="project" value="TreeGrafter"/>
</dbReference>
<dbReference type="OrthoDB" id="10263222at2759"/>
<dbReference type="GO" id="GO:0000460">
    <property type="term" value="P:maturation of 5.8S rRNA"/>
    <property type="evidence" value="ECO:0007669"/>
    <property type="project" value="TreeGrafter"/>
</dbReference>
<dbReference type="Proteomes" id="UP000799539">
    <property type="component" value="Unassembled WGS sequence"/>
</dbReference>
<evidence type="ECO:0000313" key="3">
    <source>
        <dbReference type="Proteomes" id="UP000799539"/>
    </source>
</evidence>
<feature type="compositionally biased region" description="Basic and acidic residues" evidence="1">
    <location>
        <begin position="199"/>
        <end position="208"/>
    </location>
</feature>
<dbReference type="PANTHER" id="PTHR15002:SF0">
    <property type="entry name" value="RIBOSOMAL BIOGENESIS PROTEIN LAS1L"/>
    <property type="match status" value="1"/>
</dbReference>
<dbReference type="Pfam" id="PF04031">
    <property type="entry name" value="Las1"/>
    <property type="match status" value="1"/>
</dbReference>